<dbReference type="InterPro" id="IPR036390">
    <property type="entry name" value="WH_DNA-bd_sf"/>
</dbReference>
<evidence type="ECO:0000313" key="10">
    <source>
        <dbReference type="EMBL" id="CAD9580692.1"/>
    </source>
</evidence>
<organism evidence="10">
    <name type="scientific">Leptocylindrus danicus</name>
    <dbReference type="NCBI Taxonomy" id="163516"/>
    <lineage>
        <taxon>Eukaryota</taxon>
        <taxon>Sar</taxon>
        <taxon>Stramenopiles</taxon>
        <taxon>Ochrophyta</taxon>
        <taxon>Bacillariophyta</taxon>
        <taxon>Coscinodiscophyceae</taxon>
        <taxon>Chaetocerotophycidae</taxon>
        <taxon>Leptocylindrales</taxon>
        <taxon>Leptocylindraceae</taxon>
        <taxon>Leptocylindrus</taxon>
    </lineage>
</organism>
<dbReference type="SUPFAM" id="SSF46785">
    <property type="entry name" value="Winged helix' DNA-binding domain"/>
    <property type="match status" value="1"/>
</dbReference>
<evidence type="ECO:0000256" key="4">
    <source>
        <dbReference type="ARBA" id="ARBA00014878"/>
    </source>
</evidence>
<dbReference type="GO" id="GO:0008180">
    <property type="term" value="C:COP9 signalosome"/>
    <property type="evidence" value="ECO:0007669"/>
    <property type="project" value="UniProtKB-KW"/>
</dbReference>
<comment type="similarity">
    <text evidence="3">Belongs to the CSN3 family.</text>
</comment>
<dbReference type="PROSITE" id="PS50250">
    <property type="entry name" value="PCI"/>
    <property type="match status" value="1"/>
</dbReference>
<dbReference type="PANTHER" id="PTHR10758">
    <property type="entry name" value="26S PROTEASOME NON-ATPASE REGULATORY SUBUNIT 3/COP9 SIGNALOSOME COMPLEX SUBUNIT 3"/>
    <property type="match status" value="1"/>
</dbReference>
<comment type="subcellular location">
    <subcellularLocation>
        <location evidence="2">Cytoplasm</location>
    </subcellularLocation>
    <subcellularLocation>
        <location evidence="1">Nucleus</location>
    </subcellularLocation>
</comment>
<keyword evidence="7" id="KW-0539">Nucleus</keyword>
<dbReference type="GO" id="GO:0006511">
    <property type="term" value="P:ubiquitin-dependent protein catabolic process"/>
    <property type="evidence" value="ECO:0007669"/>
    <property type="project" value="TreeGrafter"/>
</dbReference>
<feature type="domain" description="PCI" evidence="9">
    <location>
        <begin position="223"/>
        <end position="396"/>
    </location>
</feature>
<dbReference type="AlphaFoldDB" id="A0A7S2P6G3"/>
<keyword evidence="6" id="KW-0736">Signalosome</keyword>
<evidence type="ECO:0000256" key="7">
    <source>
        <dbReference type="ARBA" id="ARBA00023242"/>
    </source>
</evidence>
<dbReference type="InterPro" id="IPR036388">
    <property type="entry name" value="WH-like_DNA-bd_sf"/>
</dbReference>
<dbReference type="Gene3D" id="1.10.10.10">
    <property type="entry name" value="Winged helix-like DNA-binding domain superfamily/Winged helix DNA-binding domain"/>
    <property type="match status" value="1"/>
</dbReference>
<evidence type="ECO:0000256" key="6">
    <source>
        <dbReference type="ARBA" id="ARBA00022790"/>
    </source>
</evidence>
<name>A0A7S2P6G3_9STRA</name>
<reference evidence="10" key="1">
    <citation type="submission" date="2021-01" db="EMBL/GenBank/DDBJ databases">
        <authorList>
            <person name="Corre E."/>
            <person name="Pelletier E."/>
            <person name="Niang G."/>
            <person name="Scheremetjew M."/>
            <person name="Finn R."/>
            <person name="Kale V."/>
            <person name="Holt S."/>
            <person name="Cochrane G."/>
            <person name="Meng A."/>
            <person name="Brown T."/>
            <person name="Cohen L."/>
        </authorList>
    </citation>
    <scope>NUCLEOTIDE SEQUENCE</scope>
    <source>
        <strain evidence="10">B650</strain>
    </source>
</reference>
<gene>
    <name evidence="10" type="ORF">LDAN0321_LOCUS10190</name>
</gene>
<evidence type="ECO:0000256" key="5">
    <source>
        <dbReference type="ARBA" id="ARBA00022490"/>
    </source>
</evidence>
<evidence type="ECO:0000256" key="8">
    <source>
        <dbReference type="SAM" id="MobiDB-lite"/>
    </source>
</evidence>
<dbReference type="PANTHER" id="PTHR10758:SF1">
    <property type="entry name" value="COP9 SIGNALOSOME COMPLEX SUBUNIT 3"/>
    <property type="match status" value="1"/>
</dbReference>
<proteinExistence type="inferred from homology"/>
<keyword evidence="5" id="KW-0963">Cytoplasm</keyword>
<dbReference type="InterPro" id="IPR000717">
    <property type="entry name" value="PCI_dom"/>
</dbReference>
<evidence type="ECO:0000256" key="2">
    <source>
        <dbReference type="ARBA" id="ARBA00004496"/>
    </source>
</evidence>
<dbReference type="GO" id="GO:0005737">
    <property type="term" value="C:cytoplasm"/>
    <property type="evidence" value="ECO:0007669"/>
    <property type="project" value="UniProtKB-SubCell"/>
</dbReference>
<feature type="region of interest" description="Disordered" evidence="8">
    <location>
        <begin position="446"/>
        <end position="467"/>
    </location>
</feature>
<dbReference type="InterPro" id="IPR055089">
    <property type="entry name" value="COP9_N"/>
</dbReference>
<accession>A0A7S2P6G3</accession>
<dbReference type="Pfam" id="PF01399">
    <property type="entry name" value="PCI"/>
    <property type="match status" value="1"/>
</dbReference>
<dbReference type="EMBL" id="HBGY01015712">
    <property type="protein sequence ID" value="CAD9580692.1"/>
    <property type="molecule type" value="Transcribed_RNA"/>
</dbReference>
<evidence type="ECO:0000256" key="3">
    <source>
        <dbReference type="ARBA" id="ARBA00007084"/>
    </source>
</evidence>
<sequence length="480" mass="52169">MNEAIQRAQDPNVTIEFIQEIGITESSIHRAPNQEELQQYFNALLAEPCTLTVPNGVVGLLKLTVRYFCSNDAGSQECFCYLKSVARHGDSLCMAIARGYEERAVSDIVQAAGNAATKISVRSMISSSGVIPVLKELAMCASVSTNRGNVSDNDISMYADSLTSAHVEFLQTCLTAGHYRYAAAFADKNPVYSVKPDRHAISMEQYLRYFYLLGMTYCGCGDRWADAVKSFNICITAPSQLVSAITLAAYKKCLFASLLHDNKKIKLPECTSAAVSRFISSTSDFGLKEYHKLVDAFVSDDVTKYSELMTSQSELLTSDGNFGLAQQVLDEFQPKMVRKLARVYEIISLSKLASKLNLSGGEREAERLIMRMISNDGLSACIDQLEGTVAFFAGNGMDEITEDAALELSSRTAQCIELARRMKELDITLSTTAKYQSKIMKQSETKASGSNLASSGDERSSGAVGGGDAEILLEGGGAAM</sequence>
<protein>
    <recommendedName>
        <fullName evidence="4">COP9 signalosome complex subunit 3</fullName>
    </recommendedName>
</protein>
<dbReference type="InterPro" id="IPR050756">
    <property type="entry name" value="CSN3"/>
</dbReference>
<evidence type="ECO:0000256" key="1">
    <source>
        <dbReference type="ARBA" id="ARBA00004123"/>
    </source>
</evidence>
<dbReference type="Pfam" id="PF22788">
    <property type="entry name" value="COP9_hel_rpt"/>
    <property type="match status" value="1"/>
</dbReference>
<evidence type="ECO:0000259" key="9">
    <source>
        <dbReference type="PROSITE" id="PS50250"/>
    </source>
</evidence>
<dbReference type="SMART" id="SM00088">
    <property type="entry name" value="PINT"/>
    <property type="match status" value="1"/>
</dbReference>